<dbReference type="AlphaFoldDB" id="A0A1W6LI44"/>
<sequence length="538" mass="56972">MPSPSSGSRVLTIRRLRAASGLVLLTYIGLHLANHALGLVSVGTADTARRVMHALWHSPPGTVLLYGSLVVHMALAFVAVWTRRSLRLPPVEVLRLVLGFGLPLLLYMHVAATRLLDTLFAIDAPYARVVNALAHWNTAPLQLALIAIAWTHGCIGVAIMLRANPNVRRYSHAAVAAAVLLPVLGALGFLAMARELAVTGAKAAAMPSPAQFAQVTAVASMMMLGHAVATVALFAAHAWRARFESGVAGALRLSTGGQVLQVPRGWSVLEASDRHGVPHLSLCGGRARCSTCRVRVAGPAANIPPPNADEARTLRRIHAAPDVRLACQLRPLGDLAFEPQLTAPGADGPRVTHEREVAVLFVDLRRWSTLAEGQWPHDLVYVLDRYFALVGAAVRACGGEPNQFIGDSVMAIFGLETDLPTACAQAFRAATRIHADIAAWRAEFEAHFPHGLAIGIGLHAGPAVVTEVGYRETTSVTAVGEVVNTASRLQEQTKASGAWLVASADAIALGEVAVDGADRTTVAVRGRSAPLDVVCFTR</sequence>
<keyword evidence="5" id="KW-1185">Reference proteome</keyword>
<proteinExistence type="predicted"/>
<dbReference type="SUPFAM" id="SSF55073">
    <property type="entry name" value="Nucleotide cyclase"/>
    <property type="match status" value="1"/>
</dbReference>
<dbReference type="InterPro" id="IPR012675">
    <property type="entry name" value="Beta-grasp_dom_sf"/>
</dbReference>
<dbReference type="GO" id="GO:0004016">
    <property type="term" value="F:adenylate cyclase activity"/>
    <property type="evidence" value="ECO:0007669"/>
    <property type="project" value="UniProtKB-ARBA"/>
</dbReference>
<dbReference type="EMBL" id="CP015118">
    <property type="protein sequence ID" value="ARN23896.1"/>
    <property type="molecule type" value="Genomic_DNA"/>
</dbReference>
<feature type="transmembrane region" description="Helical" evidence="1">
    <location>
        <begin position="63"/>
        <end position="81"/>
    </location>
</feature>
<dbReference type="Proteomes" id="UP000193427">
    <property type="component" value="Chromosome"/>
</dbReference>
<dbReference type="GO" id="GO:0035556">
    <property type="term" value="P:intracellular signal transduction"/>
    <property type="evidence" value="ECO:0007669"/>
    <property type="project" value="InterPro"/>
</dbReference>
<evidence type="ECO:0000256" key="1">
    <source>
        <dbReference type="SAM" id="Phobius"/>
    </source>
</evidence>
<dbReference type="GO" id="GO:0016020">
    <property type="term" value="C:membrane"/>
    <property type="evidence" value="ECO:0007669"/>
    <property type="project" value="InterPro"/>
</dbReference>
<keyword evidence="1" id="KW-0472">Membrane</keyword>
<gene>
    <name evidence="4" type="ORF">A4W93_14730</name>
</gene>
<dbReference type="InterPro" id="IPR050697">
    <property type="entry name" value="Adenylyl/Guanylyl_Cyclase_3/4"/>
</dbReference>
<feature type="transmembrane region" description="Helical" evidence="1">
    <location>
        <begin position="93"/>
        <end position="110"/>
    </location>
</feature>
<dbReference type="KEGG" id="rgu:A4W93_14730"/>
<feature type="transmembrane region" description="Helical" evidence="1">
    <location>
        <begin position="173"/>
        <end position="192"/>
    </location>
</feature>
<dbReference type="SUPFAM" id="SSF81343">
    <property type="entry name" value="Fumarate reductase respiratory complex transmembrane subunits"/>
    <property type="match status" value="1"/>
</dbReference>
<dbReference type="RefSeq" id="WP_085754183.1">
    <property type="nucleotide sequence ID" value="NZ_CP015118.1"/>
</dbReference>
<dbReference type="Pfam" id="PF00111">
    <property type="entry name" value="Fer2"/>
    <property type="match status" value="1"/>
</dbReference>
<organism evidence="4 5">
    <name type="scientific">Piscinibacter gummiphilus</name>
    <dbReference type="NCBI Taxonomy" id="946333"/>
    <lineage>
        <taxon>Bacteria</taxon>
        <taxon>Pseudomonadati</taxon>
        <taxon>Pseudomonadota</taxon>
        <taxon>Betaproteobacteria</taxon>
        <taxon>Burkholderiales</taxon>
        <taxon>Sphaerotilaceae</taxon>
        <taxon>Piscinibacter</taxon>
    </lineage>
</organism>
<feature type="transmembrane region" description="Helical" evidence="1">
    <location>
        <begin position="212"/>
        <end position="236"/>
    </location>
</feature>
<dbReference type="InterPro" id="IPR036010">
    <property type="entry name" value="2Fe-2S_ferredoxin-like_sf"/>
</dbReference>
<evidence type="ECO:0000313" key="4">
    <source>
        <dbReference type="EMBL" id="ARN23896.1"/>
    </source>
</evidence>
<dbReference type="STRING" id="946333.A4W93_14730"/>
<dbReference type="InterPro" id="IPR029787">
    <property type="entry name" value="Nucleotide_cyclase"/>
</dbReference>
<feature type="transmembrane region" description="Helical" evidence="1">
    <location>
        <begin position="141"/>
        <end position="161"/>
    </location>
</feature>
<dbReference type="Gene3D" id="3.30.70.1230">
    <property type="entry name" value="Nucleotide cyclase"/>
    <property type="match status" value="1"/>
</dbReference>
<keyword evidence="1" id="KW-0812">Transmembrane</keyword>
<dbReference type="OrthoDB" id="9806704at2"/>
<evidence type="ECO:0000259" key="2">
    <source>
        <dbReference type="PROSITE" id="PS50125"/>
    </source>
</evidence>
<name>A0A1W6LI44_9BURK</name>
<dbReference type="PROSITE" id="PS51085">
    <property type="entry name" value="2FE2S_FER_2"/>
    <property type="match status" value="1"/>
</dbReference>
<dbReference type="Gene3D" id="3.10.20.30">
    <property type="match status" value="1"/>
</dbReference>
<reference evidence="4 5" key="1">
    <citation type="submission" date="2016-04" db="EMBL/GenBank/DDBJ databases">
        <title>Complete genome sequence of natural rubber-degrading, novel Gram-negative bacterium, Rhizobacter gummiphilus strain NS21.</title>
        <authorList>
            <person name="Tabata M."/>
            <person name="Kasai D."/>
            <person name="Fukuda M."/>
        </authorList>
    </citation>
    <scope>NUCLEOTIDE SEQUENCE [LARGE SCALE GENOMIC DNA]</scope>
    <source>
        <strain evidence="4 5">NS21</strain>
    </source>
</reference>
<evidence type="ECO:0000313" key="5">
    <source>
        <dbReference type="Proteomes" id="UP000193427"/>
    </source>
</evidence>
<dbReference type="PANTHER" id="PTHR43081">
    <property type="entry name" value="ADENYLATE CYCLASE, TERMINAL-DIFFERENTIATION SPECIFIC-RELATED"/>
    <property type="match status" value="1"/>
</dbReference>
<dbReference type="InterPro" id="IPR001041">
    <property type="entry name" value="2Fe-2S_ferredoxin-type"/>
</dbReference>
<dbReference type="CDD" id="cd00207">
    <property type="entry name" value="fer2"/>
    <property type="match status" value="1"/>
</dbReference>
<evidence type="ECO:0008006" key="6">
    <source>
        <dbReference type="Google" id="ProtNLM"/>
    </source>
</evidence>
<dbReference type="InterPro" id="IPR034804">
    <property type="entry name" value="SQR/QFR_C/D"/>
</dbReference>
<dbReference type="PROSITE" id="PS50125">
    <property type="entry name" value="GUANYLATE_CYCLASE_2"/>
    <property type="match status" value="1"/>
</dbReference>
<dbReference type="GO" id="GO:0051536">
    <property type="term" value="F:iron-sulfur cluster binding"/>
    <property type="evidence" value="ECO:0007669"/>
    <property type="project" value="InterPro"/>
</dbReference>
<dbReference type="CDD" id="cd07302">
    <property type="entry name" value="CHD"/>
    <property type="match status" value="1"/>
</dbReference>
<feature type="domain" description="Guanylate cyclase" evidence="2">
    <location>
        <begin position="358"/>
        <end position="490"/>
    </location>
</feature>
<dbReference type="SMART" id="SM00044">
    <property type="entry name" value="CYCc"/>
    <property type="match status" value="1"/>
</dbReference>
<feature type="transmembrane region" description="Helical" evidence="1">
    <location>
        <begin position="21"/>
        <end position="43"/>
    </location>
</feature>
<dbReference type="Pfam" id="PF00211">
    <property type="entry name" value="Guanylate_cyc"/>
    <property type="match status" value="1"/>
</dbReference>
<feature type="domain" description="2Fe-2S ferredoxin-type" evidence="3">
    <location>
        <begin position="249"/>
        <end position="343"/>
    </location>
</feature>
<evidence type="ECO:0000259" key="3">
    <source>
        <dbReference type="PROSITE" id="PS51085"/>
    </source>
</evidence>
<dbReference type="PANTHER" id="PTHR43081:SF1">
    <property type="entry name" value="ADENYLATE CYCLASE, TERMINAL-DIFFERENTIATION SPECIFIC"/>
    <property type="match status" value="1"/>
</dbReference>
<accession>A0A1W6LI44</accession>
<dbReference type="InterPro" id="IPR001054">
    <property type="entry name" value="A/G_cyclase"/>
</dbReference>
<protein>
    <recommendedName>
        <fullName evidence="6">Guanylate cyclase domain-containing protein</fullName>
    </recommendedName>
</protein>
<dbReference type="SUPFAM" id="SSF54292">
    <property type="entry name" value="2Fe-2S ferredoxin-like"/>
    <property type="match status" value="1"/>
</dbReference>
<dbReference type="GO" id="GO:0009190">
    <property type="term" value="P:cyclic nucleotide biosynthetic process"/>
    <property type="evidence" value="ECO:0007669"/>
    <property type="project" value="InterPro"/>
</dbReference>
<keyword evidence="1" id="KW-1133">Transmembrane helix</keyword>